<dbReference type="InterPro" id="IPR032523">
    <property type="entry name" value="CcmF_C"/>
</dbReference>
<feature type="transmembrane region" description="Helical" evidence="10">
    <location>
        <begin position="312"/>
        <end position="332"/>
    </location>
</feature>
<feature type="domain" description="Cytochrome c-type biogenesis protein CcmF C-terminal" evidence="12">
    <location>
        <begin position="316"/>
        <end position="637"/>
    </location>
</feature>
<dbReference type="InterPro" id="IPR003567">
    <property type="entry name" value="Cyt_c_biogenesis"/>
</dbReference>
<feature type="transmembrane region" description="Helical" evidence="10">
    <location>
        <begin position="178"/>
        <end position="198"/>
    </location>
</feature>
<feature type="transmembrane region" description="Helical" evidence="10">
    <location>
        <begin position="250"/>
        <end position="266"/>
    </location>
</feature>
<keyword evidence="7 10" id="KW-1133">Transmembrane helix</keyword>
<dbReference type="GO" id="GO:0015232">
    <property type="term" value="F:heme transmembrane transporter activity"/>
    <property type="evidence" value="ECO:0007669"/>
    <property type="project" value="InterPro"/>
</dbReference>
<dbReference type="RefSeq" id="WP_062480858.1">
    <property type="nucleotide sequence ID" value="NZ_CP013650.1"/>
</dbReference>
<keyword evidence="4" id="KW-0997">Cell inner membrane</keyword>
<dbReference type="Pfam" id="PF01578">
    <property type="entry name" value="Cytochrom_C_asm"/>
    <property type="match status" value="1"/>
</dbReference>
<dbReference type="PANTHER" id="PTHR43653:SF1">
    <property type="entry name" value="CYTOCHROME C-TYPE BIOGENESIS PROTEIN CCMF"/>
    <property type="match status" value="1"/>
</dbReference>
<proteinExistence type="inferred from homology"/>
<feature type="transmembrane region" description="Helical" evidence="10">
    <location>
        <begin position="210"/>
        <end position="230"/>
    </location>
</feature>
<name>A0A0U2ZL27_9ALTE</name>
<dbReference type="EMBL" id="CP013650">
    <property type="protein sequence ID" value="ALS99036.1"/>
    <property type="molecule type" value="Genomic_DNA"/>
</dbReference>
<evidence type="ECO:0000256" key="1">
    <source>
        <dbReference type="ARBA" id="ARBA00004429"/>
    </source>
</evidence>
<dbReference type="GO" id="GO:0005886">
    <property type="term" value="C:plasma membrane"/>
    <property type="evidence" value="ECO:0007669"/>
    <property type="project" value="UniProtKB-SubCell"/>
</dbReference>
<gene>
    <name evidence="13" type="ORF">AT746_12695</name>
</gene>
<evidence type="ECO:0000256" key="7">
    <source>
        <dbReference type="ARBA" id="ARBA00022989"/>
    </source>
</evidence>
<feature type="transmembrane region" description="Helical" evidence="10">
    <location>
        <begin position="96"/>
        <end position="114"/>
    </location>
</feature>
<keyword evidence="3" id="KW-1003">Cell membrane</keyword>
<dbReference type="GO" id="GO:0020037">
    <property type="term" value="F:heme binding"/>
    <property type="evidence" value="ECO:0007669"/>
    <property type="project" value="InterPro"/>
</dbReference>
<protein>
    <submittedName>
        <fullName evidence="13">Cytochrome C biogenesis protein CcmF</fullName>
    </submittedName>
</protein>
<feature type="transmembrane region" description="Helical" evidence="10">
    <location>
        <begin position="6"/>
        <end position="26"/>
    </location>
</feature>
<dbReference type="STRING" id="1526571.AT746_12695"/>
<dbReference type="GO" id="GO:0017004">
    <property type="term" value="P:cytochrome complex assembly"/>
    <property type="evidence" value="ECO:0007669"/>
    <property type="project" value="UniProtKB-KW"/>
</dbReference>
<feature type="transmembrane region" description="Helical" evidence="10">
    <location>
        <begin position="278"/>
        <end position="300"/>
    </location>
</feature>
<keyword evidence="14" id="KW-1185">Reference proteome</keyword>
<keyword evidence="5 10" id="KW-0812">Transmembrane</keyword>
<evidence type="ECO:0000313" key="13">
    <source>
        <dbReference type="EMBL" id="ALS99036.1"/>
    </source>
</evidence>
<feature type="transmembrane region" description="Helical" evidence="10">
    <location>
        <begin position="353"/>
        <end position="375"/>
    </location>
</feature>
<comment type="similarity">
    <text evidence="2">Belongs to the CcmF/CycK/Ccl1/NrfE/CcsA family.</text>
</comment>
<dbReference type="Proteomes" id="UP000068447">
    <property type="component" value="Chromosome"/>
</dbReference>
<feature type="transmembrane region" description="Helical" evidence="10">
    <location>
        <begin position="121"/>
        <end position="142"/>
    </location>
</feature>
<feature type="transmembrane region" description="Helical" evidence="10">
    <location>
        <begin position="426"/>
        <end position="443"/>
    </location>
</feature>
<dbReference type="AlphaFoldDB" id="A0A0U2ZL27"/>
<evidence type="ECO:0000256" key="4">
    <source>
        <dbReference type="ARBA" id="ARBA00022519"/>
    </source>
</evidence>
<feature type="domain" description="Cytochrome c assembly protein" evidence="11">
    <location>
        <begin position="89"/>
        <end position="296"/>
    </location>
</feature>
<accession>A0A0U2ZL27</accession>
<dbReference type="PRINTS" id="PR01410">
    <property type="entry name" value="CCBIOGENESIS"/>
</dbReference>
<keyword evidence="8 10" id="KW-0472">Membrane</keyword>
<keyword evidence="6" id="KW-0201">Cytochrome c-type biogenesis</keyword>
<comment type="subcellular location">
    <subcellularLocation>
        <location evidence="1">Cell inner membrane</location>
        <topology evidence="1">Multi-pass membrane protein</topology>
    </subcellularLocation>
</comment>
<dbReference type="Pfam" id="PF16327">
    <property type="entry name" value="CcmF_C"/>
    <property type="match status" value="1"/>
</dbReference>
<evidence type="ECO:0000256" key="6">
    <source>
        <dbReference type="ARBA" id="ARBA00022748"/>
    </source>
</evidence>
<evidence type="ECO:0000259" key="11">
    <source>
        <dbReference type="Pfam" id="PF01578"/>
    </source>
</evidence>
<dbReference type="InterPro" id="IPR003568">
    <property type="entry name" value="Cyt_c_biogenesis_CcmF"/>
</dbReference>
<evidence type="ECO:0000313" key="14">
    <source>
        <dbReference type="Proteomes" id="UP000068447"/>
    </source>
</evidence>
<dbReference type="NCBIfam" id="TIGR00353">
    <property type="entry name" value="nrfE"/>
    <property type="match status" value="1"/>
</dbReference>
<evidence type="ECO:0000256" key="2">
    <source>
        <dbReference type="ARBA" id="ARBA00009186"/>
    </source>
</evidence>
<evidence type="ECO:0000256" key="5">
    <source>
        <dbReference type="ARBA" id="ARBA00022692"/>
    </source>
</evidence>
<evidence type="ECO:0000256" key="3">
    <source>
        <dbReference type="ARBA" id="ARBA00022475"/>
    </source>
</evidence>
<evidence type="ECO:0000259" key="12">
    <source>
        <dbReference type="Pfam" id="PF16327"/>
    </source>
</evidence>
<feature type="transmembrane region" description="Helical" evidence="10">
    <location>
        <begin position="38"/>
        <end position="62"/>
    </location>
</feature>
<reference evidence="13 14" key="1">
    <citation type="submission" date="2015-12" db="EMBL/GenBank/DDBJ databases">
        <title>Complete genome of Lacimicrobium alkaliphilum KCTC 32984.</title>
        <authorList>
            <person name="Kim S.-G."/>
            <person name="Lee Y.-J."/>
        </authorList>
    </citation>
    <scope>NUCLEOTIDE SEQUENCE [LARGE SCALE GENOMIC DNA]</scope>
    <source>
        <strain evidence="13 14">YelD216</strain>
    </source>
</reference>
<feature type="transmembrane region" description="Helical" evidence="10">
    <location>
        <begin position="490"/>
        <end position="513"/>
    </location>
</feature>
<evidence type="ECO:0000256" key="10">
    <source>
        <dbReference type="SAM" id="Phobius"/>
    </source>
</evidence>
<dbReference type="OrthoDB" id="9761451at2"/>
<feature type="transmembrane region" description="Helical" evidence="10">
    <location>
        <begin position="449"/>
        <end position="469"/>
    </location>
</feature>
<dbReference type="NCBIfam" id="NF007691">
    <property type="entry name" value="PRK10369.1"/>
    <property type="match status" value="1"/>
</dbReference>
<dbReference type="InterPro" id="IPR002541">
    <property type="entry name" value="Cyt_c_assembly"/>
</dbReference>
<comment type="function">
    <text evidence="9">Required for the biogenesis of c-type cytochromes. Possible subunit of a heme lyase.</text>
</comment>
<feature type="transmembrane region" description="Helical" evidence="10">
    <location>
        <begin position="615"/>
        <end position="634"/>
    </location>
</feature>
<feature type="transmembrane region" description="Helical" evidence="10">
    <location>
        <begin position="395"/>
        <end position="414"/>
    </location>
</feature>
<sequence>MLAELGHFSLVLALLMAILLAVYPLWGAQRGSDTLMATARPLAIGVFLFTAFAYFCLSWAFFENDFTVAYVAHNSNTLLPWYYRLTAVWGGHEGSFLLWVLIFSVWTVAVALFSQSIPREFLARVLGILGLVGVGFYLYMLLASNPFERLLPFFPVDGRDLNPLLQDFGMIIHPPLLYMGYVGFSVVFAFAIAALIAGRLDSTWARWSRPWTLAAWIFLTLGIALGSWWAYKELGWGGWWFWDPVENASFMPWLVGTALLHSLAVTEKRKVFKSWTVLLAISAFCLSLLGTFLVRSGILVSVHSFASDPTRGLFILALLMLVIGGSLLLYALRAPQLRSIGRYQLISREMMLIGNNILLSAATIVVLLGTLLPLVHKELGLGSISVGAPFFDQMFVYLTVPFVFLLAMGPLSRWKRQSASALGSHLLQAFVISISSALLAGLGTDGFSYMATLGLLLSFWIMVSTVQEVRQRIADKGELLADLKKLTPSHWGMVLGHLGFAVMIIGIAMVTSYSQERDVRMSPGDSIELAGYTFRLQGVEPLRGPNYTGQVAIMDIYANGKKLNHLEAEKRFYTVQRSVMTEAAIDVGLTRDLYVALGEQLNNGAWALRVYVKPFIRWIWAGALLMAIGGCLSLSDKRYRMAKLAPGKEQIPAQSLSEAQA</sequence>
<dbReference type="PRINTS" id="PR01411">
    <property type="entry name" value="CCMFBIOGNSIS"/>
</dbReference>
<evidence type="ECO:0000256" key="9">
    <source>
        <dbReference type="ARBA" id="ARBA00037230"/>
    </source>
</evidence>
<dbReference type="PANTHER" id="PTHR43653">
    <property type="entry name" value="CYTOCHROME C ASSEMBLY PROTEIN-RELATED"/>
    <property type="match status" value="1"/>
</dbReference>
<organism evidence="13 14">
    <name type="scientific">Lacimicrobium alkaliphilum</name>
    <dbReference type="NCBI Taxonomy" id="1526571"/>
    <lineage>
        <taxon>Bacteria</taxon>
        <taxon>Pseudomonadati</taxon>
        <taxon>Pseudomonadota</taxon>
        <taxon>Gammaproteobacteria</taxon>
        <taxon>Alteromonadales</taxon>
        <taxon>Alteromonadaceae</taxon>
        <taxon>Lacimicrobium</taxon>
    </lineage>
</organism>
<dbReference type="KEGG" id="lal:AT746_12695"/>
<evidence type="ECO:0000256" key="8">
    <source>
        <dbReference type="ARBA" id="ARBA00023136"/>
    </source>
</evidence>